<keyword evidence="4" id="KW-0175">Coiled coil</keyword>
<evidence type="ECO:0000313" key="7">
    <source>
        <dbReference type="WBParaSite" id="SSLN_0001782401-mRNA-1"/>
    </source>
</evidence>
<organism evidence="7">
    <name type="scientific">Schistocephalus solidus</name>
    <name type="common">Tapeworm</name>
    <dbReference type="NCBI Taxonomy" id="70667"/>
    <lineage>
        <taxon>Eukaryota</taxon>
        <taxon>Metazoa</taxon>
        <taxon>Spiralia</taxon>
        <taxon>Lophotrochozoa</taxon>
        <taxon>Platyhelminthes</taxon>
        <taxon>Cestoda</taxon>
        <taxon>Eucestoda</taxon>
        <taxon>Diphyllobothriidea</taxon>
        <taxon>Diphyllobothriidae</taxon>
        <taxon>Schistocephalus</taxon>
    </lineage>
</organism>
<reference evidence="7" key="1">
    <citation type="submission" date="2016-06" db="UniProtKB">
        <authorList>
            <consortium name="WormBaseParasite"/>
        </authorList>
    </citation>
    <scope>IDENTIFICATION</scope>
</reference>
<dbReference type="Pfam" id="PF03148">
    <property type="entry name" value="Tektin"/>
    <property type="match status" value="1"/>
</dbReference>
<keyword evidence="2" id="KW-0963">Cytoplasm</keyword>
<dbReference type="AlphaFoldDB" id="A0A183TL23"/>
<dbReference type="Proteomes" id="UP000275846">
    <property type="component" value="Unassembled WGS sequence"/>
</dbReference>
<dbReference type="PRINTS" id="PR00511">
    <property type="entry name" value="TEKTIN"/>
</dbReference>
<comment type="similarity">
    <text evidence="1 3">Belongs to the tektin family.</text>
</comment>
<evidence type="ECO:0000256" key="4">
    <source>
        <dbReference type="SAM" id="Coils"/>
    </source>
</evidence>
<comment type="subcellular location">
    <subcellularLocation>
        <location evidence="3">Cytoplasm</location>
        <location evidence="3">Cytoskeleton</location>
        <location evidence="3">Cilium axoneme</location>
    </subcellularLocation>
</comment>
<dbReference type="EMBL" id="UYSU01042072">
    <property type="protein sequence ID" value="VDM03557.1"/>
    <property type="molecule type" value="Genomic_DNA"/>
</dbReference>
<dbReference type="GO" id="GO:0060271">
    <property type="term" value="P:cilium assembly"/>
    <property type="evidence" value="ECO:0007669"/>
    <property type="project" value="UniProtKB-UniRule"/>
</dbReference>
<dbReference type="GO" id="GO:0005634">
    <property type="term" value="C:nucleus"/>
    <property type="evidence" value="ECO:0007669"/>
    <property type="project" value="TreeGrafter"/>
</dbReference>
<feature type="coiled-coil region" evidence="4">
    <location>
        <begin position="162"/>
        <end position="203"/>
    </location>
</feature>
<dbReference type="GO" id="GO:0005930">
    <property type="term" value="C:axoneme"/>
    <property type="evidence" value="ECO:0007669"/>
    <property type="project" value="UniProtKB-SubCell"/>
</dbReference>
<dbReference type="STRING" id="70667.A0A183TL23"/>
<dbReference type="GO" id="GO:0015630">
    <property type="term" value="C:microtubule cytoskeleton"/>
    <property type="evidence" value="ECO:0007669"/>
    <property type="project" value="UniProtKB-UniRule"/>
</dbReference>
<evidence type="ECO:0000256" key="1">
    <source>
        <dbReference type="ARBA" id="ARBA00007209"/>
    </source>
</evidence>
<keyword evidence="3" id="KW-0282">Flagellum</keyword>
<keyword evidence="3" id="KW-0966">Cell projection</keyword>
<evidence type="ECO:0000256" key="3">
    <source>
        <dbReference type="RuleBase" id="RU367040"/>
    </source>
</evidence>
<feature type="coiled-coil region" evidence="4">
    <location>
        <begin position="89"/>
        <end position="137"/>
    </location>
</feature>
<reference evidence="5 6" key="2">
    <citation type="submission" date="2018-11" db="EMBL/GenBank/DDBJ databases">
        <authorList>
            <consortium name="Pathogen Informatics"/>
        </authorList>
    </citation>
    <scope>NUCLEOTIDE SEQUENCE [LARGE SCALE GENOMIC DNA]</scope>
    <source>
        <strain evidence="5 6">NST_G2</strain>
    </source>
</reference>
<dbReference type="OrthoDB" id="9886517at2759"/>
<evidence type="ECO:0000313" key="6">
    <source>
        <dbReference type="Proteomes" id="UP000275846"/>
    </source>
</evidence>
<dbReference type="GO" id="GO:0060294">
    <property type="term" value="P:cilium movement involved in cell motility"/>
    <property type="evidence" value="ECO:0007669"/>
    <property type="project" value="UniProtKB-UniRule"/>
</dbReference>
<keyword evidence="6" id="KW-1185">Reference proteome</keyword>
<sequence>MDKANKFMNLQLDEAAHSLKNSSAGVHYYDGVECIDQTQSVPETWNAEVADKIRRSQAERTASRKMRERIAKGVAHASKALADKWNAVNAALAQRIREVTDARNQLQASLGKTLQAIADTEKEIEDLKKSVIDKENHLKTATTRLNTRLRRPGMENCRDPAMLHLICEVQQLKDAIQTLKDQIRRAEGMLQELLRLRTEKEGQVAVKNNSLFIDREKCLALRSTWPGGPTAGAANAIPCPSNTVSTVRACNCA</sequence>
<evidence type="ECO:0000313" key="5">
    <source>
        <dbReference type="EMBL" id="VDM03557.1"/>
    </source>
</evidence>
<keyword evidence="3" id="KW-0969">Cilium</keyword>
<proteinExistence type="inferred from homology"/>
<dbReference type="WBParaSite" id="SSLN_0001782401-mRNA-1">
    <property type="protein sequence ID" value="SSLN_0001782401-mRNA-1"/>
    <property type="gene ID" value="SSLN_0001782401"/>
</dbReference>
<evidence type="ECO:0000256" key="2">
    <source>
        <dbReference type="ARBA" id="ARBA00022490"/>
    </source>
</evidence>
<dbReference type="InterPro" id="IPR000435">
    <property type="entry name" value="Tektins"/>
</dbReference>
<dbReference type="PANTHER" id="PTHR19960:SF11">
    <property type="entry name" value="TEKTIN"/>
    <property type="match status" value="1"/>
</dbReference>
<protein>
    <recommendedName>
        <fullName evidence="3">Tektin</fullName>
    </recommendedName>
</protein>
<accession>A0A183TL23</accession>
<name>A0A183TL23_SCHSO</name>
<dbReference type="PANTHER" id="PTHR19960">
    <property type="entry name" value="TEKTIN"/>
    <property type="match status" value="1"/>
</dbReference>
<gene>
    <name evidence="5" type="ORF">SSLN_LOCUS17171</name>
</gene>
<dbReference type="InterPro" id="IPR048256">
    <property type="entry name" value="Tektin-like"/>
</dbReference>